<dbReference type="Proteomes" id="UP000236291">
    <property type="component" value="Unassembled WGS sequence"/>
</dbReference>
<dbReference type="SUPFAM" id="SSF46689">
    <property type="entry name" value="Homeodomain-like"/>
    <property type="match status" value="1"/>
</dbReference>
<feature type="domain" description="Homeobox" evidence="7">
    <location>
        <begin position="63"/>
        <end position="121"/>
    </location>
</feature>
<reference evidence="8 9" key="2">
    <citation type="journal article" date="2017" name="Front. Plant Sci.">
        <title>Gene Classification and Mining of Molecular Markers Useful in Red Clover (Trifolium pratense) Breeding.</title>
        <authorList>
            <person name="Istvanek J."/>
            <person name="Dluhosova J."/>
            <person name="Dluhos P."/>
            <person name="Patkova L."/>
            <person name="Nedelnik J."/>
            <person name="Repkova J."/>
        </authorList>
    </citation>
    <scope>NUCLEOTIDE SEQUENCE [LARGE SCALE GENOMIC DNA]</scope>
    <source>
        <strain evidence="9">cv. Tatra</strain>
        <tissue evidence="8">Young leaves</tissue>
    </source>
</reference>
<dbReference type="InterPro" id="IPR009057">
    <property type="entry name" value="Homeodomain-like_sf"/>
</dbReference>
<accession>A0A2K3N7W7</accession>
<keyword evidence="2 4" id="KW-0238">DNA-binding</keyword>
<dbReference type="Pfam" id="PF00046">
    <property type="entry name" value="Homeodomain"/>
    <property type="match status" value="1"/>
</dbReference>
<evidence type="ECO:0000313" key="8">
    <source>
        <dbReference type="EMBL" id="PNX99104.1"/>
    </source>
</evidence>
<evidence type="ECO:0000256" key="3">
    <source>
        <dbReference type="ARBA" id="ARBA00023155"/>
    </source>
</evidence>
<comment type="caution">
    <text evidence="8">The sequence shown here is derived from an EMBL/GenBank/DDBJ whole genome shotgun (WGS) entry which is preliminary data.</text>
</comment>
<dbReference type="Gene3D" id="1.10.10.60">
    <property type="entry name" value="Homeodomain-like"/>
    <property type="match status" value="1"/>
</dbReference>
<evidence type="ECO:0000259" key="7">
    <source>
        <dbReference type="PROSITE" id="PS50071"/>
    </source>
</evidence>
<dbReference type="CDD" id="cd00086">
    <property type="entry name" value="homeodomain"/>
    <property type="match status" value="1"/>
</dbReference>
<keyword evidence="4 5" id="KW-0539">Nucleus</keyword>
<dbReference type="PROSITE" id="PS50071">
    <property type="entry name" value="HOMEOBOX_2"/>
    <property type="match status" value="1"/>
</dbReference>
<dbReference type="InterPro" id="IPR042160">
    <property type="entry name" value="HD-Zip_IV"/>
</dbReference>
<comment type="subcellular location">
    <subcellularLocation>
        <location evidence="1 4 5">Nucleus</location>
    </subcellularLocation>
</comment>
<protein>
    <submittedName>
        <fullName evidence="8">Homeobox-leucine zipper protein MERISTEM L1-like</fullName>
    </submittedName>
</protein>
<dbReference type="InterPro" id="IPR000047">
    <property type="entry name" value="HTH_motif"/>
</dbReference>
<dbReference type="ExpressionAtlas" id="A0A2K3N7W7">
    <property type="expression patterns" value="baseline"/>
</dbReference>
<gene>
    <name evidence="8" type="ORF">L195_g022366</name>
</gene>
<sequence length="121" mass="14429">MLSSSSSSSSSSSPQHNHIMNNMFEEELLKANDERYQMEFGGPSKQSDEQQQPNQDEQQPNQCLKKRNYRRHTQEQIEELDTFFKKNAYPDDKERKELSRRLGLDLSQIKFWFQNRRNGLK</sequence>
<dbReference type="STRING" id="57577.A0A2K3N7W7"/>
<evidence type="ECO:0000313" key="9">
    <source>
        <dbReference type="Proteomes" id="UP000236291"/>
    </source>
</evidence>
<dbReference type="PANTHER" id="PTHR45654">
    <property type="entry name" value="HOMEOBOX-LEUCINE ZIPPER PROTEIN MERISTEM L1"/>
    <property type="match status" value="1"/>
</dbReference>
<reference evidence="8 9" key="1">
    <citation type="journal article" date="2014" name="Am. J. Bot.">
        <title>Genome assembly and annotation for red clover (Trifolium pratense; Fabaceae).</title>
        <authorList>
            <person name="Istvanek J."/>
            <person name="Jaros M."/>
            <person name="Krenek A."/>
            <person name="Repkova J."/>
        </authorList>
    </citation>
    <scope>NUCLEOTIDE SEQUENCE [LARGE SCALE GENOMIC DNA]</scope>
    <source>
        <strain evidence="9">cv. Tatra</strain>
        <tissue evidence="8">Young leaves</tissue>
    </source>
</reference>
<evidence type="ECO:0000256" key="5">
    <source>
        <dbReference type="RuleBase" id="RU000682"/>
    </source>
</evidence>
<feature type="compositionally biased region" description="Low complexity" evidence="6">
    <location>
        <begin position="1"/>
        <end position="13"/>
    </location>
</feature>
<keyword evidence="3 4" id="KW-0371">Homeobox</keyword>
<evidence type="ECO:0000256" key="4">
    <source>
        <dbReference type="PROSITE-ProRule" id="PRU00108"/>
    </source>
</evidence>
<evidence type="ECO:0000256" key="2">
    <source>
        <dbReference type="ARBA" id="ARBA00023125"/>
    </source>
</evidence>
<dbReference type="AlphaFoldDB" id="A0A2K3N7W7"/>
<evidence type="ECO:0000256" key="6">
    <source>
        <dbReference type="SAM" id="MobiDB-lite"/>
    </source>
</evidence>
<dbReference type="InterPro" id="IPR001356">
    <property type="entry name" value="HD"/>
</dbReference>
<dbReference type="PRINTS" id="PR00031">
    <property type="entry name" value="HTHREPRESSR"/>
</dbReference>
<name>A0A2K3N7W7_TRIPR</name>
<feature type="non-terminal residue" evidence="8">
    <location>
        <position position="121"/>
    </location>
</feature>
<proteinExistence type="predicted"/>
<dbReference type="GO" id="GO:0003677">
    <property type="term" value="F:DNA binding"/>
    <property type="evidence" value="ECO:0007669"/>
    <property type="project" value="UniProtKB-UniRule"/>
</dbReference>
<evidence type="ECO:0000256" key="1">
    <source>
        <dbReference type="ARBA" id="ARBA00004123"/>
    </source>
</evidence>
<feature type="compositionally biased region" description="Basic and acidic residues" evidence="6">
    <location>
        <begin position="27"/>
        <end position="37"/>
    </location>
</feature>
<organism evidence="8 9">
    <name type="scientific">Trifolium pratense</name>
    <name type="common">Red clover</name>
    <dbReference type="NCBI Taxonomy" id="57577"/>
    <lineage>
        <taxon>Eukaryota</taxon>
        <taxon>Viridiplantae</taxon>
        <taxon>Streptophyta</taxon>
        <taxon>Embryophyta</taxon>
        <taxon>Tracheophyta</taxon>
        <taxon>Spermatophyta</taxon>
        <taxon>Magnoliopsida</taxon>
        <taxon>eudicotyledons</taxon>
        <taxon>Gunneridae</taxon>
        <taxon>Pentapetalae</taxon>
        <taxon>rosids</taxon>
        <taxon>fabids</taxon>
        <taxon>Fabales</taxon>
        <taxon>Fabaceae</taxon>
        <taxon>Papilionoideae</taxon>
        <taxon>50 kb inversion clade</taxon>
        <taxon>NPAAA clade</taxon>
        <taxon>Hologalegina</taxon>
        <taxon>IRL clade</taxon>
        <taxon>Trifolieae</taxon>
        <taxon>Trifolium</taxon>
    </lineage>
</organism>
<dbReference type="EMBL" id="ASHM01017388">
    <property type="protein sequence ID" value="PNX99104.1"/>
    <property type="molecule type" value="Genomic_DNA"/>
</dbReference>
<dbReference type="PANTHER" id="PTHR45654:SF77">
    <property type="entry name" value="HOMEOBOX-LEUCINE ZIPPER PROTEIN MERISTEM L1"/>
    <property type="match status" value="1"/>
</dbReference>
<dbReference type="GO" id="GO:0005634">
    <property type="term" value="C:nucleus"/>
    <property type="evidence" value="ECO:0007669"/>
    <property type="project" value="UniProtKB-SubCell"/>
</dbReference>
<feature type="region of interest" description="Disordered" evidence="6">
    <location>
        <begin position="1"/>
        <end position="67"/>
    </location>
</feature>
<feature type="compositionally biased region" description="Low complexity" evidence="6">
    <location>
        <begin position="49"/>
        <end position="62"/>
    </location>
</feature>
<dbReference type="SMART" id="SM00389">
    <property type="entry name" value="HOX"/>
    <property type="match status" value="1"/>
</dbReference>